<evidence type="ECO:0000256" key="5">
    <source>
        <dbReference type="SAM" id="Phobius"/>
    </source>
</evidence>
<dbReference type="PROSITE" id="PS51257">
    <property type="entry name" value="PROKAR_LIPOPROTEIN"/>
    <property type="match status" value="1"/>
</dbReference>
<dbReference type="InterPro" id="IPR037185">
    <property type="entry name" value="EmrE-like"/>
</dbReference>
<feature type="transmembrane region" description="Helical" evidence="5">
    <location>
        <begin position="233"/>
        <end position="252"/>
    </location>
</feature>
<accession>A0A2P1NN01</accession>
<feature type="transmembrane region" description="Helical" evidence="5">
    <location>
        <begin position="258"/>
        <end position="276"/>
    </location>
</feature>
<keyword evidence="8" id="KW-1185">Reference proteome</keyword>
<feature type="transmembrane region" description="Helical" evidence="5">
    <location>
        <begin position="178"/>
        <end position="196"/>
    </location>
</feature>
<evidence type="ECO:0000256" key="2">
    <source>
        <dbReference type="ARBA" id="ARBA00022692"/>
    </source>
</evidence>
<dbReference type="PANTHER" id="PTHR32322">
    <property type="entry name" value="INNER MEMBRANE TRANSPORTER"/>
    <property type="match status" value="1"/>
</dbReference>
<feature type="transmembrane region" description="Helical" evidence="5">
    <location>
        <begin position="92"/>
        <end position="111"/>
    </location>
</feature>
<organism evidence="7 8">
    <name type="scientific">Pulveribacter suum</name>
    <dbReference type="NCBI Taxonomy" id="2116657"/>
    <lineage>
        <taxon>Bacteria</taxon>
        <taxon>Pseudomonadati</taxon>
        <taxon>Pseudomonadota</taxon>
        <taxon>Betaproteobacteria</taxon>
        <taxon>Burkholderiales</taxon>
        <taxon>Comamonadaceae</taxon>
        <taxon>Pulveribacter</taxon>
    </lineage>
</organism>
<dbReference type="RefSeq" id="WP_106846941.1">
    <property type="nucleotide sequence ID" value="NZ_CP027792.1"/>
</dbReference>
<dbReference type="InterPro" id="IPR000620">
    <property type="entry name" value="EamA_dom"/>
</dbReference>
<comment type="subcellular location">
    <subcellularLocation>
        <location evidence="1">Membrane</location>
        <topology evidence="1">Multi-pass membrane protein</topology>
    </subcellularLocation>
</comment>
<dbReference type="InterPro" id="IPR050638">
    <property type="entry name" value="AA-Vitamin_Transporters"/>
</dbReference>
<feature type="domain" description="EamA" evidence="6">
    <location>
        <begin position="146"/>
        <end position="275"/>
    </location>
</feature>
<evidence type="ECO:0000256" key="3">
    <source>
        <dbReference type="ARBA" id="ARBA00022989"/>
    </source>
</evidence>
<dbReference type="OrthoDB" id="321830at2"/>
<dbReference type="Proteomes" id="UP000241829">
    <property type="component" value="Chromosome"/>
</dbReference>
<keyword evidence="4 5" id="KW-0472">Membrane</keyword>
<proteinExistence type="predicted"/>
<dbReference type="PANTHER" id="PTHR32322:SF9">
    <property type="entry name" value="AMINO-ACID METABOLITE EFFLUX PUMP-RELATED"/>
    <property type="match status" value="1"/>
</dbReference>
<feature type="transmembrane region" description="Helical" evidence="5">
    <location>
        <begin position="123"/>
        <end position="141"/>
    </location>
</feature>
<name>A0A2P1NN01_9BURK</name>
<dbReference type="GO" id="GO:0016020">
    <property type="term" value="C:membrane"/>
    <property type="evidence" value="ECO:0007669"/>
    <property type="project" value="UniProtKB-SubCell"/>
</dbReference>
<protein>
    <submittedName>
        <fullName evidence="7">EamA family transporter</fullName>
    </submittedName>
</protein>
<evidence type="ECO:0000256" key="1">
    <source>
        <dbReference type="ARBA" id="ARBA00004141"/>
    </source>
</evidence>
<evidence type="ECO:0000256" key="4">
    <source>
        <dbReference type="ARBA" id="ARBA00023136"/>
    </source>
</evidence>
<dbReference type="AlphaFoldDB" id="A0A2P1NN01"/>
<dbReference type="EMBL" id="CP027792">
    <property type="protein sequence ID" value="AVP58393.1"/>
    <property type="molecule type" value="Genomic_DNA"/>
</dbReference>
<dbReference type="SUPFAM" id="SSF103481">
    <property type="entry name" value="Multidrug resistance efflux transporter EmrE"/>
    <property type="match status" value="2"/>
</dbReference>
<dbReference type="Pfam" id="PF00892">
    <property type="entry name" value="EamA"/>
    <property type="match status" value="2"/>
</dbReference>
<keyword evidence="2 5" id="KW-0812">Transmembrane</keyword>
<feature type="transmembrane region" description="Helical" evidence="5">
    <location>
        <begin position="202"/>
        <end position="221"/>
    </location>
</feature>
<evidence type="ECO:0000313" key="7">
    <source>
        <dbReference type="EMBL" id="AVP58393.1"/>
    </source>
</evidence>
<keyword evidence="3 5" id="KW-1133">Transmembrane helix</keyword>
<feature type="transmembrane region" description="Helical" evidence="5">
    <location>
        <begin position="147"/>
        <end position="166"/>
    </location>
</feature>
<evidence type="ECO:0000259" key="6">
    <source>
        <dbReference type="Pfam" id="PF00892"/>
    </source>
</evidence>
<dbReference type="KEGG" id="melm:C7H73_12430"/>
<sequence length="292" mass="29231">MSPMRVAGLSALAMLAFACNSLLCRMALKETGMDAATFTSTRLISGAAVLWLIAQWRRRGEARPGGDWQSAAALFGYAATFSYAYASLTAATGALLLFGAVQATMLGYGLWAGERLRPGQLAGLALAIGGLAALMAPGVAAPPAGGALLMVCAGVGWGIYSLRGRGAKDPLGVTAGNFLRAAALTVVLSAALAGQARWDPAGLAYGVASGAVASGLGYIIWYAALPALTATSAAIMQLSVPVIAALGGALLLDEALSLHVVLSAAAILGGIALVVLQKPAAPRQASPGDAPR</sequence>
<reference evidence="8" key="1">
    <citation type="submission" date="2018-03" db="EMBL/GenBank/DDBJ databases">
        <title>Genome sequencing of Melaminivora sp. strain SC2-7.</title>
        <authorList>
            <person name="Kim S.-J."/>
            <person name="Heo J."/>
            <person name="Ahn J.-H."/>
            <person name="Kwon S.-W."/>
        </authorList>
    </citation>
    <scope>NUCLEOTIDE SEQUENCE [LARGE SCALE GENOMIC DNA]</scope>
    <source>
        <strain evidence="8">SC2-7</strain>
    </source>
</reference>
<gene>
    <name evidence="7" type="ORF">C7H73_12430</name>
</gene>
<feature type="domain" description="EamA" evidence="6">
    <location>
        <begin position="9"/>
        <end position="134"/>
    </location>
</feature>
<evidence type="ECO:0000313" key="8">
    <source>
        <dbReference type="Proteomes" id="UP000241829"/>
    </source>
</evidence>